<dbReference type="RefSeq" id="WP_053184672.1">
    <property type="nucleotide sequence ID" value="NZ_LGIA01000170.1"/>
</dbReference>
<dbReference type="EMBL" id="LGIA01000170">
    <property type="protein sequence ID" value="KOH44183.1"/>
    <property type="molecule type" value="Genomic_DNA"/>
</dbReference>
<protein>
    <recommendedName>
        <fullName evidence="4">TonB-dependent receptor-like beta-barrel domain-containing protein</fullName>
    </recommendedName>
</protein>
<dbReference type="SUPFAM" id="SSF56935">
    <property type="entry name" value="Porins"/>
    <property type="match status" value="1"/>
</dbReference>
<keyword evidence="3" id="KW-0998">Cell outer membrane</keyword>
<dbReference type="GO" id="GO:0009279">
    <property type="term" value="C:cell outer membrane"/>
    <property type="evidence" value="ECO:0007669"/>
    <property type="project" value="UniProtKB-SubCell"/>
</dbReference>
<name>A0A0L8V769_9BACT</name>
<keyword evidence="6" id="KW-1185">Reference proteome</keyword>
<comment type="subcellular location">
    <subcellularLocation>
        <location evidence="1">Cell outer membrane</location>
    </subcellularLocation>
</comment>
<organism evidence="5 6">
    <name type="scientific">Sunxiuqinia dokdonensis</name>
    <dbReference type="NCBI Taxonomy" id="1409788"/>
    <lineage>
        <taxon>Bacteria</taxon>
        <taxon>Pseudomonadati</taxon>
        <taxon>Bacteroidota</taxon>
        <taxon>Bacteroidia</taxon>
        <taxon>Marinilabiliales</taxon>
        <taxon>Prolixibacteraceae</taxon>
        <taxon>Sunxiuqinia</taxon>
    </lineage>
</organism>
<dbReference type="InterPro" id="IPR036942">
    <property type="entry name" value="Beta-barrel_TonB_sf"/>
</dbReference>
<proteinExistence type="predicted"/>
<comment type="caution">
    <text evidence="5">The sequence shown here is derived from an EMBL/GenBank/DDBJ whole genome shotgun (WGS) entry which is preliminary data.</text>
</comment>
<evidence type="ECO:0000256" key="2">
    <source>
        <dbReference type="ARBA" id="ARBA00023136"/>
    </source>
</evidence>
<evidence type="ECO:0000256" key="1">
    <source>
        <dbReference type="ARBA" id="ARBA00004442"/>
    </source>
</evidence>
<dbReference type="OrthoDB" id="9803050at2"/>
<evidence type="ECO:0000313" key="5">
    <source>
        <dbReference type="EMBL" id="KOH44183.1"/>
    </source>
</evidence>
<dbReference type="InterPro" id="IPR000531">
    <property type="entry name" value="Beta-barrel_TonB"/>
</dbReference>
<keyword evidence="2" id="KW-0472">Membrane</keyword>
<dbReference type="AlphaFoldDB" id="A0A0L8V769"/>
<dbReference type="Gene3D" id="2.40.170.20">
    <property type="entry name" value="TonB-dependent receptor, beta-barrel domain"/>
    <property type="match status" value="1"/>
</dbReference>
<evidence type="ECO:0000259" key="4">
    <source>
        <dbReference type="Pfam" id="PF00593"/>
    </source>
</evidence>
<dbReference type="Proteomes" id="UP000036958">
    <property type="component" value="Unassembled WGS sequence"/>
</dbReference>
<evidence type="ECO:0000256" key="3">
    <source>
        <dbReference type="ARBA" id="ARBA00023237"/>
    </source>
</evidence>
<feature type="domain" description="TonB-dependent receptor-like beta-barrel" evidence="4">
    <location>
        <begin position="11"/>
        <end position="420"/>
    </location>
</feature>
<evidence type="ECO:0000313" key="6">
    <source>
        <dbReference type="Proteomes" id="UP000036958"/>
    </source>
</evidence>
<reference evidence="6" key="1">
    <citation type="submission" date="2015-07" db="EMBL/GenBank/DDBJ databases">
        <title>Genome sequencing of Sunxiuqinia dokdonensis strain SK.</title>
        <authorList>
            <person name="Ahn S."/>
            <person name="Kim B.-C."/>
        </authorList>
    </citation>
    <scope>NUCLEOTIDE SEQUENCE [LARGE SCALE GENOMIC DNA]</scope>
    <source>
        <strain evidence="6">SK</strain>
    </source>
</reference>
<gene>
    <name evidence="5" type="ORF">NC99_29890</name>
</gene>
<dbReference type="Pfam" id="PF00593">
    <property type="entry name" value="TonB_dep_Rec_b-barrel"/>
    <property type="match status" value="1"/>
</dbReference>
<accession>A0A0L8V769</accession>
<sequence length="455" mass="52420">MKATKNDKDKLKNKYSYKWGNITSVLRWNNQMSSKLFSNISVYYSNYGLNNLFSSSSDKGLAKFHAKSDINDLSIMGDFDWFVSSAYTLRFGGKTGLMHFAPNITQIADETSNTKLNEDQRNQSFSYEAFVENELKLNKFNINFGLRGSIYDTGDKAYQNIEPRLAIGYRSVGGFSTNIAFTRMSQFIHLLSNSSLGMPTDLWVASTDKVKPQTSNQVSVGAEMKLANYSFGVEAYHKKMSDVIRFDEGAVFLSTQEAKWEENILDGQGRAHGVEFMIKKNAGRFKGMISYTLAWSERQFNKVNQGEWFPHEHDRRHDISFLGEYSLFKSKNREQSLSFGFILQSGNNISMPDIEYEGMYLLDMHNPNLQNPDWPKSRQSYDSPNNFKMPLFHHLDLSYNTKRITSKGKTHTWSFSVYNVYNKMNPWYYYKGTSGKLKQVSIFPIIPSIGYKYTF</sequence>
<dbReference type="STRING" id="1409788.NC99_29890"/>